<feature type="transmembrane region" description="Helical" evidence="1">
    <location>
        <begin position="12"/>
        <end position="37"/>
    </location>
</feature>
<dbReference type="EMBL" id="CP158367">
    <property type="protein sequence ID" value="XBX75804.1"/>
    <property type="molecule type" value="Genomic_DNA"/>
</dbReference>
<keyword evidence="1" id="KW-1133">Transmembrane helix</keyword>
<accession>A0AAU7VPB7</accession>
<dbReference type="NCBIfam" id="TIGR02532">
    <property type="entry name" value="IV_pilin_GFxxxE"/>
    <property type="match status" value="1"/>
</dbReference>
<keyword evidence="1" id="KW-0472">Membrane</keyword>
<organism evidence="2">
    <name type="scientific">Proteinivorax tanatarense</name>
    <dbReference type="NCBI Taxonomy" id="1260629"/>
    <lineage>
        <taxon>Bacteria</taxon>
        <taxon>Bacillati</taxon>
        <taxon>Bacillota</taxon>
        <taxon>Clostridia</taxon>
        <taxon>Eubacteriales</taxon>
        <taxon>Proteinivoracaceae</taxon>
        <taxon>Proteinivorax</taxon>
    </lineage>
</organism>
<dbReference type="PROSITE" id="PS00409">
    <property type="entry name" value="PROKAR_NTER_METHYL"/>
    <property type="match status" value="1"/>
</dbReference>
<keyword evidence="1" id="KW-0812">Transmembrane</keyword>
<reference evidence="2" key="2">
    <citation type="submission" date="2024-06" db="EMBL/GenBank/DDBJ databases">
        <authorList>
            <person name="Petrova K.O."/>
            <person name="Toshchakov S.V."/>
            <person name="Boltjanskaja Y.V."/>
            <person name="Kevbrin V."/>
        </authorList>
    </citation>
    <scope>NUCLEOTIDE SEQUENCE</scope>
    <source>
        <strain evidence="2">Z-910T</strain>
    </source>
</reference>
<name>A0AAU7VPB7_9FIRM</name>
<proteinExistence type="predicted"/>
<reference evidence="2" key="1">
    <citation type="journal article" date="2013" name="Extremophiles">
        <title>Proteinivorax tanatarense gen. nov., sp. nov., an anaerobic, haloalkaliphilic, proteolytic bacterium isolated from a decaying algal bloom, and proposal of Proteinivoraceae fam. nov.</title>
        <authorList>
            <person name="Kevbrin V."/>
            <person name="Boltyanskaya Y."/>
            <person name="Zhilina T."/>
            <person name="Kolganova T."/>
            <person name="Lavrentjeva E."/>
            <person name="Kuznetsov B."/>
        </authorList>
    </citation>
    <scope>NUCLEOTIDE SEQUENCE</scope>
    <source>
        <strain evidence="2">Z-910T</strain>
    </source>
</reference>
<evidence type="ECO:0000256" key="1">
    <source>
        <dbReference type="SAM" id="Phobius"/>
    </source>
</evidence>
<gene>
    <name evidence="2" type="ORF">PRVXT_000960</name>
</gene>
<dbReference type="Pfam" id="PF07963">
    <property type="entry name" value="N_methyl"/>
    <property type="match status" value="1"/>
</dbReference>
<dbReference type="AlphaFoldDB" id="A0AAU7VPB7"/>
<sequence length="628" mass="72075">MLNRKGLTLIEVIISMALISIALITFLGAFGQGILLMSRGAELTKETFSHQGNIENKILNIKDDFANEAENSALDDPEITVFQGEYQSDVRVREISQHIRGDRYFKVLVSNVPIMEAEAPKVDLEVSLYPEDQFPWYDNIENIRGKYRIHSNPVVFQNRIRWYRSKEEPENTKTMYTNPSFPGGYEYFGEIEEEQPSDFLRIQDLPQGDSNLIGNRFYYFEVRPYTLAGRLGHFRNSERMLILNRAGSKEWQKLIEDVYFENGKISFRENDTIYAEVMQNPNHPTLNLDWKENKDPQGPLLTTPLPQYSEDAFSHTTKVKWQIDPEALSADLEEHGMGVFLGENDNKGSMMTFDVQNEQLRIDSITKNQYSGKIKSIDLLSDERFEPLRDQGKFDWHKKYQLELISREVTEGTEIFATLSYKDESGREVKSEPIEFTVAHKFSHVGLKAYSSKNYIPNFHSEVHNQYDRNYAAHFYDIKVHAEHWEDGGSHGFYQGEGKSTNIRDGAIADDKNILMDRENTKATGNVTTIKANSLQFSKKTNLEVSNNNTLIIKVNEGVIFDTKITFGNNNSKIIIEPIEDNPIFVDFKSMESIKLKVNGTLIESDGISSITIEDDETLEIMKEGDSN</sequence>
<protein>
    <submittedName>
        <fullName evidence="2">Prepilin-type N-terminal cleavage/methylation domain-containing protein</fullName>
    </submittedName>
</protein>
<dbReference type="InterPro" id="IPR012902">
    <property type="entry name" value="N_methyl_site"/>
</dbReference>
<evidence type="ECO:0000313" key="2">
    <source>
        <dbReference type="EMBL" id="XBX75804.1"/>
    </source>
</evidence>
<dbReference type="RefSeq" id="WP_350344541.1">
    <property type="nucleotide sequence ID" value="NZ_CP158367.1"/>
</dbReference>